<name>A0A9J7EI89_SPOLT</name>
<feature type="compositionally biased region" description="Basic and acidic residues" evidence="1">
    <location>
        <begin position="28"/>
        <end position="39"/>
    </location>
</feature>
<accession>A0A9J7EI89</accession>
<evidence type="ECO:0000313" key="3">
    <source>
        <dbReference type="RefSeq" id="XP_022830978.1"/>
    </source>
</evidence>
<feature type="region of interest" description="Disordered" evidence="1">
    <location>
        <begin position="1"/>
        <end position="54"/>
    </location>
</feature>
<dbReference type="GeneID" id="111359616"/>
<dbReference type="Proteomes" id="UP000301870">
    <property type="component" value="Chromosome 29"/>
</dbReference>
<gene>
    <name evidence="3" type="primary">LOC111359616</name>
</gene>
<feature type="compositionally biased region" description="Basic residues" evidence="1">
    <location>
        <begin position="15"/>
        <end position="27"/>
    </location>
</feature>
<evidence type="ECO:0000256" key="1">
    <source>
        <dbReference type="SAM" id="MobiDB-lite"/>
    </source>
</evidence>
<proteinExistence type="predicted"/>
<evidence type="ECO:0000313" key="2">
    <source>
        <dbReference type="Proteomes" id="UP000301870"/>
    </source>
</evidence>
<dbReference type="RefSeq" id="XP_022830978.1">
    <property type="nucleotide sequence ID" value="XM_022975210.1"/>
</dbReference>
<sequence>MYPRDKFYGGPDPFRRRHKPTRSPRTRTKSDKQKNDRGNTRTRTLRRKGVPKSGRIREQRVAIPHLISEQKSQVVLPIFNFSKYDVFGMTTETPSTPVTPIVTEKIEESKMEPSHLLSFKNFRLNFFYNLHFRM</sequence>
<dbReference type="KEGG" id="sliu:111359616"/>
<organism evidence="2 3">
    <name type="scientific">Spodoptera litura</name>
    <name type="common">Asian cotton leafworm</name>
    <dbReference type="NCBI Taxonomy" id="69820"/>
    <lineage>
        <taxon>Eukaryota</taxon>
        <taxon>Metazoa</taxon>
        <taxon>Ecdysozoa</taxon>
        <taxon>Arthropoda</taxon>
        <taxon>Hexapoda</taxon>
        <taxon>Insecta</taxon>
        <taxon>Pterygota</taxon>
        <taxon>Neoptera</taxon>
        <taxon>Endopterygota</taxon>
        <taxon>Lepidoptera</taxon>
        <taxon>Glossata</taxon>
        <taxon>Ditrysia</taxon>
        <taxon>Noctuoidea</taxon>
        <taxon>Noctuidae</taxon>
        <taxon>Amphipyrinae</taxon>
        <taxon>Spodoptera</taxon>
    </lineage>
</organism>
<dbReference type="AlphaFoldDB" id="A0A9J7EI89"/>
<reference evidence="3" key="1">
    <citation type="submission" date="2025-08" db="UniProtKB">
        <authorList>
            <consortium name="RefSeq"/>
        </authorList>
    </citation>
    <scope>IDENTIFICATION</scope>
    <source>
        <strain evidence="3">Ishihara</strain>
        <tissue evidence="3">Whole body</tissue>
    </source>
</reference>
<keyword evidence="2" id="KW-1185">Reference proteome</keyword>
<protein>
    <submittedName>
        <fullName evidence="3">Uncharacterized protein LOC111359616</fullName>
    </submittedName>
</protein>